<dbReference type="InterPro" id="IPR051915">
    <property type="entry name" value="Cellulose_Degrad_GH3"/>
</dbReference>
<dbReference type="FunFam" id="3.20.20.300:FF:000003">
    <property type="entry name" value="Beta-D-glucan exohydrolase isoenzyme ExoI"/>
    <property type="match status" value="1"/>
</dbReference>
<dbReference type="EC" id="3.2.1.21" evidence="3"/>
<dbReference type="Pfam" id="PF00933">
    <property type="entry name" value="Glyco_hydro_3"/>
    <property type="match status" value="1"/>
</dbReference>
<evidence type="ECO:0000259" key="9">
    <source>
        <dbReference type="Pfam" id="PF00933"/>
    </source>
</evidence>
<evidence type="ECO:0000256" key="3">
    <source>
        <dbReference type="ARBA" id="ARBA00012744"/>
    </source>
</evidence>
<dbReference type="AlphaFoldDB" id="A0ABD1Y193"/>
<dbReference type="PRINTS" id="PR00133">
    <property type="entry name" value="GLHYDRLASE3"/>
</dbReference>
<evidence type="ECO:0000313" key="11">
    <source>
        <dbReference type="EMBL" id="KAL2620519.1"/>
    </source>
</evidence>
<dbReference type="Pfam" id="PF01915">
    <property type="entry name" value="Glyco_hydro_3_C"/>
    <property type="match status" value="1"/>
</dbReference>
<evidence type="ECO:0000313" key="12">
    <source>
        <dbReference type="Proteomes" id="UP001605036"/>
    </source>
</evidence>
<dbReference type="PROSITE" id="PS00775">
    <property type="entry name" value="GLYCOSYL_HYDROL_F3"/>
    <property type="match status" value="1"/>
</dbReference>
<evidence type="ECO:0000256" key="6">
    <source>
        <dbReference type="ARBA" id="ARBA00023295"/>
    </source>
</evidence>
<dbReference type="SUPFAM" id="SSF51445">
    <property type="entry name" value="(Trans)glycosidases"/>
    <property type="match status" value="1"/>
</dbReference>
<dbReference type="FunFam" id="3.40.50.1700:FF:000002">
    <property type="entry name" value="Glycosyl hydrolase family protein"/>
    <property type="match status" value="1"/>
</dbReference>
<dbReference type="InterPro" id="IPR036962">
    <property type="entry name" value="Glyco_hydro_3_N_sf"/>
</dbReference>
<comment type="caution">
    <text evidence="11">The sequence shown here is derived from an EMBL/GenBank/DDBJ whole genome shotgun (WGS) entry which is preliminary data.</text>
</comment>
<evidence type="ECO:0000256" key="8">
    <source>
        <dbReference type="SAM" id="SignalP"/>
    </source>
</evidence>
<dbReference type="Gene3D" id="3.40.50.1700">
    <property type="entry name" value="Glycoside hydrolase family 3 C-terminal domain"/>
    <property type="match status" value="1"/>
</dbReference>
<name>A0ABD1Y193_9MARC</name>
<protein>
    <recommendedName>
        <fullName evidence="3">beta-glucosidase</fullName>
        <ecNumber evidence="3">3.2.1.21</ecNumber>
    </recommendedName>
</protein>
<evidence type="ECO:0000256" key="5">
    <source>
        <dbReference type="ARBA" id="ARBA00022801"/>
    </source>
</evidence>
<dbReference type="InterPro" id="IPR019800">
    <property type="entry name" value="Glyco_hydro_3_AS"/>
</dbReference>
<comment type="catalytic activity">
    <reaction evidence="1">
        <text>Hydrolysis of terminal, non-reducing beta-D-glucosyl residues with release of beta-D-glucose.</text>
        <dbReference type="EC" id="3.2.1.21"/>
    </reaction>
</comment>
<feature type="domain" description="Glycoside hydrolase family 3 N-terminal" evidence="9">
    <location>
        <begin position="43"/>
        <end position="369"/>
    </location>
</feature>
<dbReference type="InterPro" id="IPR036881">
    <property type="entry name" value="Glyco_hydro_3_C_sf"/>
</dbReference>
<proteinExistence type="inferred from homology"/>
<evidence type="ECO:0000256" key="1">
    <source>
        <dbReference type="ARBA" id="ARBA00000448"/>
    </source>
</evidence>
<keyword evidence="6 7" id="KW-0326">Glycosidase</keyword>
<reference evidence="11 12" key="1">
    <citation type="submission" date="2024-09" db="EMBL/GenBank/DDBJ databases">
        <title>Chromosome-scale assembly of Riccia fluitans.</title>
        <authorList>
            <person name="Paukszto L."/>
            <person name="Sawicki J."/>
            <person name="Karawczyk K."/>
            <person name="Piernik-Szablinska J."/>
            <person name="Szczecinska M."/>
            <person name="Mazdziarz M."/>
        </authorList>
    </citation>
    <scope>NUCLEOTIDE SEQUENCE [LARGE SCALE GENOMIC DNA]</scope>
    <source>
        <strain evidence="11">Rf_01</strain>
        <tissue evidence="11">Aerial parts of the thallus</tissue>
    </source>
</reference>
<organism evidence="11 12">
    <name type="scientific">Riccia fluitans</name>
    <dbReference type="NCBI Taxonomy" id="41844"/>
    <lineage>
        <taxon>Eukaryota</taxon>
        <taxon>Viridiplantae</taxon>
        <taxon>Streptophyta</taxon>
        <taxon>Embryophyta</taxon>
        <taxon>Marchantiophyta</taxon>
        <taxon>Marchantiopsida</taxon>
        <taxon>Marchantiidae</taxon>
        <taxon>Marchantiales</taxon>
        <taxon>Ricciaceae</taxon>
        <taxon>Riccia</taxon>
    </lineage>
</organism>
<dbReference type="PANTHER" id="PTHR30620:SF16">
    <property type="entry name" value="LYSOSOMAL BETA GLUCOSIDASE"/>
    <property type="match status" value="1"/>
</dbReference>
<keyword evidence="12" id="KW-1185">Reference proteome</keyword>
<dbReference type="Gene3D" id="3.20.20.300">
    <property type="entry name" value="Glycoside hydrolase, family 3, N-terminal domain"/>
    <property type="match status" value="1"/>
</dbReference>
<dbReference type="InterPro" id="IPR017853">
    <property type="entry name" value="GH"/>
</dbReference>
<dbReference type="PANTHER" id="PTHR30620">
    <property type="entry name" value="PERIPLASMIC BETA-GLUCOSIDASE-RELATED"/>
    <property type="match status" value="1"/>
</dbReference>
<comment type="similarity">
    <text evidence="2 7">Belongs to the glycosyl hydrolase 3 family.</text>
</comment>
<feature type="chain" id="PRO_5044834322" description="beta-glucosidase" evidence="8">
    <location>
        <begin position="21"/>
        <end position="621"/>
    </location>
</feature>
<feature type="signal peptide" evidence="8">
    <location>
        <begin position="1"/>
        <end position="20"/>
    </location>
</feature>
<evidence type="ECO:0000256" key="4">
    <source>
        <dbReference type="ARBA" id="ARBA00022729"/>
    </source>
</evidence>
<dbReference type="EMBL" id="JBHFFA010000006">
    <property type="protein sequence ID" value="KAL2620519.1"/>
    <property type="molecule type" value="Genomic_DNA"/>
</dbReference>
<dbReference type="InterPro" id="IPR001764">
    <property type="entry name" value="Glyco_hydro_3_N"/>
</dbReference>
<evidence type="ECO:0000256" key="7">
    <source>
        <dbReference type="RuleBase" id="RU361161"/>
    </source>
</evidence>
<dbReference type="SUPFAM" id="SSF52279">
    <property type="entry name" value="Beta-D-glucan exohydrolase, C-terminal domain"/>
    <property type="match status" value="1"/>
</dbReference>
<accession>A0ABD1Y193</accession>
<evidence type="ECO:0000256" key="2">
    <source>
        <dbReference type="ARBA" id="ARBA00005336"/>
    </source>
</evidence>
<dbReference type="GO" id="GO:0008422">
    <property type="term" value="F:beta-glucosidase activity"/>
    <property type="evidence" value="ECO:0007669"/>
    <property type="project" value="UniProtKB-EC"/>
</dbReference>
<feature type="domain" description="Glycoside hydrolase family 3 C-terminal" evidence="10">
    <location>
        <begin position="406"/>
        <end position="614"/>
    </location>
</feature>
<dbReference type="InterPro" id="IPR002772">
    <property type="entry name" value="Glyco_hydro_3_C"/>
</dbReference>
<gene>
    <name evidence="11" type="ORF">R1flu_000724</name>
</gene>
<evidence type="ECO:0000259" key="10">
    <source>
        <dbReference type="Pfam" id="PF01915"/>
    </source>
</evidence>
<keyword evidence="4 8" id="KW-0732">Signal</keyword>
<dbReference type="Proteomes" id="UP001605036">
    <property type="component" value="Unassembled WGS sequence"/>
</dbReference>
<keyword evidence="5 7" id="KW-0378">Hydrolase</keyword>
<sequence>MAIRVIFLSCVFFLVSNVVSMDLYKDPKMDVEVRIVDVLQKMTLAEKVGQMTQIDLTVTDPSVMKDYNIGSVLNGGGTVPEGNTVTAWQNMIDKFQSGALATRLQIPMIYGVDAVHGHNNVHEATIFPHNVGLGCTRDPELLKRIGEATALEVRATGIPYVFAPCIATCRDPRWGRCYESYSESTDLVRNMTDFIFGLQGEPANKTAGVPFVADSSKVAACAKHYVGDGGTMRGIDEANTVIDYESLVKIHMAPYVDSIAKGVSTIMVSYSSWNGVKMHANEYLVTQVLKNELKFQGFLISDWEALDRITTPWGANYTYSVQASINAGIDMVMVPYNYTIFISELTRLVESGYIKMDRINDAVTRILRVKFMMGLFEQPFADKSYSDYLGCQAHRVIAREAARKSLVLLKNGKEAGKPLLPLSKNASRILVAGSHADDIGRQCGGWTISWQGAAGSTTKGTTILEAVKNTVSAESQVIYESDPEAGFAKSQGADYAIVVVGEPPYAEYEGDNLNLTIPAEGVHTIHNVCSEVKCVVILISGRPLVIEPYLPMMDALVAAWLPGSEGAGITDVIFGDEEFVGVLSRNWFKTVDQLPMNVGDKHYDPLFPYGFGLKMGTALGN</sequence>